<keyword evidence="2" id="KW-1133">Transmembrane helix</keyword>
<dbReference type="PANTHER" id="PTHR33371">
    <property type="entry name" value="INTERMEMBRANE PHOSPHOLIPID TRANSPORT SYSTEM BINDING PROTEIN MLAD-RELATED"/>
    <property type="match status" value="1"/>
</dbReference>
<dbReference type="RefSeq" id="WP_148594580.1">
    <property type="nucleotide sequence ID" value="NZ_CP042997.1"/>
</dbReference>
<dbReference type="InterPro" id="IPR006665">
    <property type="entry name" value="OmpA-like"/>
</dbReference>
<accession>A0A5B9W379</accession>
<protein>
    <submittedName>
        <fullName evidence="4">OmpA family protein</fullName>
    </submittedName>
</protein>
<dbReference type="OrthoDB" id="9769132at2"/>
<dbReference type="KEGG" id="agv:OJF2_32350"/>
<keyword evidence="5" id="KW-1185">Reference proteome</keyword>
<dbReference type="GO" id="GO:0016020">
    <property type="term" value="C:membrane"/>
    <property type="evidence" value="ECO:0007669"/>
    <property type="project" value="UniProtKB-UniRule"/>
</dbReference>
<dbReference type="PROSITE" id="PS51123">
    <property type="entry name" value="OMPA_2"/>
    <property type="match status" value="1"/>
</dbReference>
<gene>
    <name evidence="4" type="ORF">OJF2_32350</name>
</gene>
<dbReference type="GO" id="GO:0005543">
    <property type="term" value="F:phospholipid binding"/>
    <property type="evidence" value="ECO:0007669"/>
    <property type="project" value="TreeGrafter"/>
</dbReference>
<keyword evidence="2" id="KW-0812">Transmembrane</keyword>
<evidence type="ECO:0000313" key="4">
    <source>
        <dbReference type="EMBL" id="QEH34694.1"/>
    </source>
</evidence>
<name>A0A5B9W379_9BACT</name>
<dbReference type="Gene3D" id="3.30.1330.60">
    <property type="entry name" value="OmpA-like domain"/>
    <property type="match status" value="1"/>
</dbReference>
<proteinExistence type="predicted"/>
<evidence type="ECO:0000256" key="2">
    <source>
        <dbReference type="SAM" id="Phobius"/>
    </source>
</evidence>
<evidence type="ECO:0000313" key="5">
    <source>
        <dbReference type="Proteomes" id="UP000324233"/>
    </source>
</evidence>
<dbReference type="InterPro" id="IPR036737">
    <property type="entry name" value="OmpA-like_sf"/>
</dbReference>
<organism evidence="4 5">
    <name type="scientific">Aquisphaera giovannonii</name>
    <dbReference type="NCBI Taxonomy" id="406548"/>
    <lineage>
        <taxon>Bacteria</taxon>
        <taxon>Pseudomonadati</taxon>
        <taxon>Planctomycetota</taxon>
        <taxon>Planctomycetia</taxon>
        <taxon>Isosphaerales</taxon>
        <taxon>Isosphaeraceae</taxon>
        <taxon>Aquisphaera</taxon>
    </lineage>
</organism>
<dbReference type="Pfam" id="PF00691">
    <property type="entry name" value="OmpA"/>
    <property type="match status" value="1"/>
</dbReference>
<sequence length="371" mass="40464">MSRDIGRWRALANAGFVVLVLALGGFGLYQVAGRRWHVQPVFHVRATFATVAGLEAGHRVRLQGMDAGVVEQLNPPGSPGEPVGLVLRLDERLHGLVREDAVARILSEGMVGARVVEITPGKPDAAVVAEGGSILSEAPIELSDLLRQAGDSLKRLDEVAKAARTGLDEVNAIAATVRQGKGSLGKLVRDEEAYQSLMTVTHRGERTFAAMEDNLDALKRTWPLSRYFEGRSFYEREKILYQPGARRESRTLAADDLFEPGRAILTQDGRLRLNELGAWCKASNRARSDVVIAAFTGPDQDPDLAEVLTQEQADAVRKYLVEKHGIDSAGWFKSRKVTAVGFGTQVPRGQEPTSESLPARRVDVILFTPQA</sequence>
<dbReference type="AlphaFoldDB" id="A0A5B9W379"/>
<dbReference type="InterPro" id="IPR003399">
    <property type="entry name" value="Mce/MlaD"/>
</dbReference>
<dbReference type="SUPFAM" id="SSF103088">
    <property type="entry name" value="OmpA-like"/>
    <property type="match status" value="1"/>
</dbReference>
<dbReference type="EMBL" id="CP042997">
    <property type="protein sequence ID" value="QEH34694.1"/>
    <property type="molecule type" value="Genomic_DNA"/>
</dbReference>
<feature type="transmembrane region" description="Helical" evidence="2">
    <location>
        <begin position="12"/>
        <end position="32"/>
    </location>
</feature>
<dbReference type="InterPro" id="IPR052336">
    <property type="entry name" value="MlaD_Phospholipid_Transporter"/>
</dbReference>
<feature type="domain" description="OmpA-like" evidence="3">
    <location>
        <begin position="245"/>
        <end position="370"/>
    </location>
</feature>
<reference evidence="4 5" key="1">
    <citation type="submission" date="2019-08" db="EMBL/GenBank/DDBJ databases">
        <title>Deep-cultivation of Planctomycetes and their phenomic and genomic characterization uncovers novel biology.</title>
        <authorList>
            <person name="Wiegand S."/>
            <person name="Jogler M."/>
            <person name="Boedeker C."/>
            <person name="Pinto D."/>
            <person name="Vollmers J."/>
            <person name="Rivas-Marin E."/>
            <person name="Kohn T."/>
            <person name="Peeters S.H."/>
            <person name="Heuer A."/>
            <person name="Rast P."/>
            <person name="Oberbeckmann S."/>
            <person name="Bunk B."/>
            <person name="Jeske O."/>
            <person name="Meyerdierks A."/>
            <person name="Storesund J.E."/>
            <person name="Kallscheuer N."/>
            <person name="Luecker S."/>
            <person name="Lage O.M."/>
            <person name="Pohl T."/>
            <person name="Merkel B.J."/>
            <person name="Hornburger P."/>
            <person name="Mueller R.-W."/>
            <person name="Bruemmer F."/>
            <person name="Labrenz M."/>
            <person name="Spormann A.M."/>
            <person name="Op den Camp H."/>
            <person name="Overmann J."/>
            <person name="Amann R."/>
            <person name="Jetten M.S.M."/>
            <person name="Mascher T."/>
            <person name="Medema M.H."/>
            <person name="Devos D.P."/>
            <person name="Kaster A.-K."/>
            <person name="Ovreas L."/>
            <person name="Rohde M."/>
            <person name="Galperin M.Y."/>
            <person name="Jogler C."/>
        </authorList>
    </citation>
    <scope>NUCLEOTIDE SEQUENCE [LARGE SCALE GENOMIC DNA]</scope>
    <source>
        <strain evidence="4 5">OJF2</strain>
    </source>
</reference>
<keyword evidence="1 2" id="KW-0472">Membrane</keyword>
<evidence type="ECO:0000259" key="3">
    <source>
        <dbReference type="PROSITE" id="PS51123"/>
    </source>
</evidence>
<dbReference type="PANTHER" id="PTHR33371:SF4">
    <property type="entry name" value="INTERMEMBRANE PHOSPHOLIPID TRANSPORT SYSTEM BINDING PROTEIN MLAD"/>
    <property type="match status" value="1"/>
</dbReference>
<dbReference type="GO" id="GO:0005548">
    <property type="term" value="F:phospholipid transporter activity"/>
    <property type="evidence" value="ECO:0007669"/>
    <property type="project" value="TreeGrafter"/>
</dbReference>
<dbReference type="Pfam" id="PF02470">
    <property type="entry name" value="MlaD"/>
    <property type="match status" value="1"/>
</dbReference>
<evidence type="ECO:0000256" key="1">
    <source>
        <dbReference type="PROSITE-ProRule" id="PRU00473"/>
    </source>
</evidence>
<dbReference type="Proteomes" id="UP000324233">
    <property type="component" value="Chromosome"/>
</dbReference>